<comment type="caution">
    <text evidence="3">The sequence shown here is derived from an EMBL/GenBank/DDBJ whole genome shotgun (WGS) entry which is preliminary data.</text>
</comment>
<keyword evidence="4" id="KW-1185">Reference proteome</keyword>
<feature type="region of interest" description="Disordered" evidence="1">
    <location>
        <begin position="333"/>
        <end position="357"/>
    </location>
</feature>
<feature type="compositionally biased region" description="Basic residues" evidence="1">
    <location>
        <begin position="335"/>
        <end position="345"/>
    </location>
</feature>
<organism evidence="3 4">
    <name type="scientific">Mycobacterium servetii</name>
    <dbReference type="NCBI Taxonomy" id="3237418"/>
    <lineage>
        <taxon>Bacteria</taxon>
        <taxon>Bacillati</taxon>
        <taxon>Actinomycetota</taxon>
        <taxon>Actinomycetes</taxon>
        <taxon>Mycobacteriales</taxon>
        <taxon>Mycobacteriaceae</taxon>
        <taxon>Mycobacterium</taxon>
    </lineage>
</organism>
<dbReference type="PROSITE" id="PS50994">
    <property type="entry name" value="INTEGRASE"/>
    <property type="match status" value="1"/>
</dbReference>
<dbReference type="PANTHER" id="PTHR46889">
    <property type="entry name" value="TRANSPOSASE INSF FOR INSERTION SEQUENCE IS3B-RELATED"/>
    <property type="match status" value="1"/>
</dbReference>
<proteinExistence type="predicted"/>
<dbReference type="InterPro" id="IPR036397">
    <property type="entry name" value="RNaseH_sf"/>
</dbReference>
<dbReference type="SUPFAM" id="SSF53098">
    <property type="entry name" value="Ribonuclease H-like"/>
    <property type="match status" value="1"/>
</dbReference>
<dbReference type="RefSeq" id="WP_369738778.1">
    <property type="nucleotide sequence ID" value="NZ_JBGEDP010000001.1"/>
</dbReference>
<dbReference type="InterPro" id="IPR012337">
    <property type="entry name" value="RNaseH-like_sf"/>
</dbReference>
<feature type="domain" description="Integrase catalytic" evidence="2">
    <location>
        <begin position="139"/>
        <end position="319"/>
    </location>
</feature>
<dbReference type="Proteomes" id="UP001564760">
    <property type="component" value="Unassembled WGS sequence"/>
</dbReference>
<name>A0ABV4C6J5_9MYCO</name>
<gene>
    <name evidence="3" type="ORF">AB8998_16085</name>
</gene>
<accession>A0ABV4C6J5</accession>
<reference evidence="3 4" key="1">
    <citation type="submission" date="2024-08" db="EMBL/GenBank/DDBJ databases">
        <title>Mycobacterium servetensis sp. nov., a novel rapid-growing mycobacterial species recovered from a human patient in Zaragoza, Spain.</title>
        <authorList>
            <person name="Tristancho-Baro A.I."/>
            <person name="Buenestado-Serrano S."/>
            <person name="Garcia De Viedma D."/>
            <person name="Milagro-Beamonte A."/>
            <person name="Burillo N."/>
            <person name="Sanz S."/>
            <person name="Lopez-Calleja A.I."/>
            <person name="Penas-Utrilla D."/>
            <person name="Guardingo M."/>
            <person name="Garcia M.J."/>
            <person name="Vinuelas-Bayon J."/>
        </authorList>
    </citation>
    <scope>NUCLEOTIDE SEQUENCE [LARGE SCALE GENOMIC DNA]</scope>
    <source>
        <strain evidence="4">HUMS_12744610</strain>
    </source>
</reference>
<dbReference type="InterPro" id="IPR050900">
    <property type="entry name" value="Transposase_IS3/IS150/IS904"/>
</dbReference>
<dbReference type="Pfam" id="PF13683">
    <property type="entry name" value="rve_3"/>
    <property type="match status" value="1"/>
</dbReference>
<protein>
    <submittedName>
        <fullName evidence="3">Transposase</fullName>
    </submittedName>
</protein>
<sequence>MAESHTVSTWPKTALLGLLDQAVDEGWTLRQACHALELGELRAHRWIARRAIGQLVDKIPGGSPMHGLLDEEVSEILALFDQWGETDRSHRKLAHRGSYLGRVWVSPSSVRRVLFLADKHFRPLPKPGRSQRKPFPDWVDYKPNSIWIYDTTHFTRAGMAVLIIQDLVSRKWITEVVSAEETSTQVEIGFTDALDIEGLLQAVERRADGLVDIGIDDQARPILLAVSDNGPQMTSGSTREFMAMSAIAQHFGRPGTPTDQAWIESFNGHLKAEFPHLLAIEDPATLRAELAVTRQFWNGVRLHAGIGYVTPNDEHEGRGEAIRKARQAGLESARNRRLAWHRQQRHTQPIQDPDDVV</sequence>
<evidence type="ECO:0000313" key="4">
    <source>
        <dbReference type="Proteomes" id="UP001564760"/>
    </source>
</evidence>
<dbReference type="PANTHER" id="PTHR46889:SF4">
    <property type="entry name" value="TRANSPOSASE INSO FOR INSERTION SEQUENCE ELEMENT IS911B-RELATED"/>
    <property type="match status" value="1"/>
</dbReference>
<dbReference type="Gene3D" id="3.30.420.10">
    <property type="entry name" value="Ribonuclease H-like superfamily/Ribonuclease H"/>
    <property type="match status" value="1"/>
</dbReference>
<evidence type="ECO:0000256" key="1">
    <source>
        <dbReference type="SAM" id="MobiDB-lite"/>
    </source>
</evidence>
<dbReference type="InterPro" id="IPR001584">
    <property type="entry name" value="Integrase_cat-core"/>
</dbReference>
<evidence type="ECO:0000259" key="2">
    <source>
        <dbReference type="PROSITE" id="PS50994"/>
    </source>
</evidence>
<dbReference type="EMBL" id="JBGEDP010000001">
    <property type="protein sequence ID" value="MEY8016408.1"/>
    <property type="molecule type" value="Genomic_DNA"/>
</dbReference>
<evidence type="ECO:0000313" key="3">
    <source>
        <dbReference type="EMBL" id="MEY8016408.1"/>
    </source>
</evidence>